<evidence type="ECO:0000313" key="1">
    <source>
        <dbReference type="EMBL" id="WAJ27157.1"/>
    </source>
</evidence>
<sequence>MTSAPEAHKTAGVVVADLLALGREIENTHGEEARKLLDAAAAALSTPSVPAVAELWGDGLAQSAASGAAAGWMPMESAPKDGKEVILRIPARGWPDHYQQIAHWADDMSGEEQPPFRGWFRNTGYGYAEVADPTGWRPLTASPAGDDPKALDAAARSSPLPPQGEPVAVEGWVPNTDYTNKATWPPEGNLLYTAFHDARLKGGWYDERLKRLMAWASSSAEALAAERARADSLKAERDAEADIKWQHHEMVGKLAKRAFDAEARADRAEEDERDRLYAKAAEESRLCASVVFREDAARTAAWLAENGAMLPAQRAALRARTLLKETPHDER</sequence>
<accession>A0ACD4NJZ8</accession>
<reference evidence="1" key="1">
    <citation type="submission" date="2022-11" db="EMBL/GenBank/DDBJ databases">
        <title>beta-Carotene-producing bacterium, Jeongeuplla avenae sp. nov., alleviates the salt stress of Arabidopsis seedlings.</title>
        <authorList>
            <person name="Jiang L."/>
            <person name="Lee J."/>
        </authorList>
    </citation>
    <scope>NUCLEOTIDE SEQUENCE</scope>
    <source>
        <strain evidence="1">DY_R2A_6</strain>
    </source>
</reference>
<organism evidence="1 2">
    <name type="scientific">Antarcticirhabdus aurantiaca</name>
    <dbReference type="NCBI Taxonomy" id="2606717"/>
    <lineage>
        <taxon>Bacteria</taxon>
        <taxon>Pseudomonadati</taxon>
        <taxon>Pseudomonadota</taxon>
        <taxon>Alphaproteobacteria</taxon>
        <taxon>Hyphomicrobiales</taxon>
        <taxon>Aurantimonadaceae</taxon>
        <taxon>Antarcticirhabdus</taxon>
    </lineage>
</organism>
<dbReference type="EMBL" id="CP113520">
    <property type="protein sequence ID" value="WAJ27157.1"/>
    <property type="molecule type" value="Genomic_DNA"/>
</dbReference>
<dbReference type="Proteomes" id="UP001163223">
    <property type="component" value="Chromosome"/>
</dbReference>
<protein>
    <submittedName>
        <fullName evidence="1">Uncharacterized protein</fullName>
    </submittedName>
</protein>
<proteinExistence type="predicted"/>
<evidence type="ECO:0000313" key="2">
    <source>
        <dbReference type="Proteomes" id="UP001163223"/>
    </source>
</evidence>
<gene>
    <name evidence="1" type="ORF">OXU80_20205</name>
</gene>
<keyword evidence="2" id="KW-1185">Reference proteome</keyword>
<name>A0ACD4NJZ8_9HYPH</name>